<dbReference type="GO" id="GO:0005198">
    <property type="term" value="F:structural molecule activity"/>
    <property type="evidence" value="ECO:0007669"/>
    <property type="project" value="InterPro"/>
</dbReference>
<feature type="domain" description="Flagellar hook-associated protein FlgK helical" evidence="9">
    <location>
        <begin position="101"/>
        <end position="316"/>
    </location>
</feature>
<evidence type="ECO:0000313" key="10">
    <source>
        <dbReference type="EMBL" id="MQX35001.1"/>
    </source>
</evidence>
<keyword evidence="10" id="KW-0282">Flagellum</keyword>
<dbReference type="AlphaFoldDB" id="A0A7X2D1T3"/>
<dbReference type="InterPro" id="IPR053927">
    <property type="entry name" value="FlgK_helical"/>
</dbReference>
<dbReference type="GO" id="GO:0005576">
    <property type="term" value="C:extracellular region"/>
    <property type="evidence" value="ECO:0007669"/>
    <property type="project" value="UniProtKB-SubCell"/>
</dbReference>
<dbReference type="InterPro" id="IPR001444">
    <property type="entry name" value="Flag_bb_rod_N"/>
</dbReference>
<evidence type="ECO:0000256" key="3">
    <source>
        <dbReference type="ARBA" id="ARBA00009677"/>
    </source>
</evidence>
<name>A0A7X2D1T3_9PROT</name>
<keyword evidence="10" id="KW-0969">Cilium</keyword>
<dbReference type="InterPro" id="IPR002371">
    <property type="entry name" value="FlgK"/>
</dbReference>
<dbReference type="NCBIfam" id="TIGR02492">
    <property type="entry name" value="flgK_ends"/>
    <property type="match status" value="1"/>
</dbReference>
<sequence length="732" mass="78316">MSLTQALGTALSGLQTNQKALDLVSRNIANVNTVGYTKKIHTQESRVLNGTGAGVQVSEVTRRVDYGLLQELNAETAELKGLAVRSEYFDRMQFTFGAPSDNTSIAHVMSDLAGEIEMLALDPEKTEQHMTVVQRADDVAKKLNSMGLELQDLRLTADQEIERTVGRINDLLYDINTLNEEIAYSIATAKDSTDLVDQRDKAVGELQSLINITTFTRDSGEVTVYTQKGDILVDREVKELSYSALAQYSAWTTKSGEDITPITVNGQDVTGDFSRGKLAALVEMRDSTLPDYQAQIDNLARELADTVNTVNNRGTSFPNLANEYVGTRTFLDSATQSIAFDADHDTVVVLFNSDGNQTAQTTLKELMNGAGGDLETLTTVDAVAAELDTWLKAQVGASASASVNSDGVLDIKLNSNDFGLQFKDVERLGGLANTDPSTWTTGDVSVSYDSDGDGANADSTHAGFSAFFGLNDVYTDGDRSDWAWDSGVKSESWRPFSAGTLNFSDSSGLIAGQLTLTGTETIQDIADAINADSTLNALVEAEVVPEGEGVRLRVKQLNATELVITQDGAGTGLINALGMKVSNAGVANSLAVKDEILSNPSLISRGAVLYNSDTSEYTVSAGDNSTANEMAEAFKASVSFEAAGSQVSTNRSLSDYAAMVLSLNASQANATESRLDYQVSLVDSLTLKNAEISSVNLDEEMAELIVYEQSYAASARVISTLSDLFDILNSIV</sequence>
<keyword evidence="11" id="KW-1185">Reference proteome</keyword>
<dbReference type="InterPro" id="IPR010930">
    <property type="entry name" value="Flg_bb/hook_C_dom"/>
</dbReference>
<dbReference type="EMBL" id="WIVE01000001">
    <property type="protein sequence ID" value="MQX35001.1"/>
    <property type="molecule type" value="Genomic_DNA"/>
</dbReference>
<evidence type="ECO:0000259" key="7">
    <source>
        <dbReference type="Pfam" id="PF00460"/>
    </source>
</evidence>
<dbReference type="OrthoDB" id="7181295at2"/>
<proteinExistence type="inferred from homology"/>
<evidence type="ECO:0000259" key="9">
    <source>
        <dbReference type="Pfam" id="PF22638"/>
    </source>
</evidence>
<feature type="domain" description="Flagellar basal body rod protein N-terminal" evidence="7">
    <location>
        <begin position="9"/>
        <end position="37"/>
    </location>
</feature>
<dbReference type="Proteomes" id="UP000434582">
    <property type="component" value="Unassembled WGS sequence"/>
</dbReference>
<dbReference type="GO" id="GO:0009424">
    <property type="term" value="C:bacterial-type flagellum hook"/>
    <property type="evidence" value="ECO:0007669"/>
    <property type="project" value="InterPro"/>
</dbReference>
<keyword evidence="10" id="KW-0966">Cell projection</keyword>
<evidence type="ECO:0000256" key="1">
    <source>
        <dbReference type="ARBA" id="ARBA00004117"/>
    </source>
</evidence>
<evidence type="ECO:0000256" key="2">
    <source>
        <dbReference type="ARBA" id="ARBA00004613"/>
    </source>
</evidence>
<reference evidence="10 11" key="1">
    <citation type="submission" date="2019-10" db="EMBL/GenBank/DDBJ databases">
        <title>Draft whole-genome sequence of the purple nonsulfur photosynthetic bacterium Roseospira navarrensis DSM 15114.</title>
        <authorList>
            <person name="Kyndt J.A."/>
            <person name="Meyer T.E."/>
        </authorList>
    </citation>
    <scope>NUCLEOTIDE SEQUENCE [LARGE SCALE GENOMIC DNA]</scope>
    <source>
        <strain evidence="10 11">DSM 15114</strain>
    </source>
</reference>
<keyword evidence="6" id="KW-0975">Bacterial flagellum</keyword>
<dbReference type="PANTHER" id="PTHR30033:SF1">
    <property type="entry name" value="FLAGELLAR HOOK-ASSOCIATED PROTEIN 1"/>
    <property type="match status" value="1"/>
</dbReference>
<comment type="caution">
    <text evidence="10">The sequence shown here is derived from an EMBL/GenBank/DDBJ whole genome shotgun (WGS) entry which is preliminary data.</text>
</comment>
<evidence type="ECO:0000259" key="8">
    <source>
        <dbReference type="Pfam" id="PF06429"/>
    </source>
</evidence>
<comment type="subcellular location">
    <subcellularLocation>
        <location evidence="1">Bacterial flagellum basal body</location>
    </subcellularLocation>
    <subcellularLocation>
        <location evidence="2">Secreted</location>
    </subcellularLocation>
</comment>
<protein>
    <recommendedName>
        <fullName evidence="4">Flagellar hook-associated protein 1</fullName>
    </recommendedName>
</protein>
<dbReference type="SUPFAM" id="SSF64518">
    <property type="entry name" value="Phase 1 flagellin"/>
    <property type="match status" value="2"/>
</dbReference>
<dbReference type="RefSeq" id="WP_153340032.1">
    <property type="nucleotide sequence ID" value="NZ_WIVE01000001.1"/>
</dbReference>
<dbReference type="GO" id="GO:0044780">
    <property type="term" value="P:bacterial-type flagellum assembly"/>
    <property type="evidence" value="ECO:0007669"/>
    <property type="project" value="InterPro"/>
</dbReference>
<accession>A0A7X2D1T3</accession>
<organism evidence="10 11">
    <name type="scientific">Roseospira navarrensis</name>
    <dbReference type="NCBI Taxonomy" id="140058"/>
    <lineage>
        <taxon>Bacteria</taxon>
        <taxon>Pseudomonadati</taxon>
        <taxon>Pseudomonadota</taxon>
        <taxon>Alphaproteobacteria</taxon>
        <taxon>Rhodospirillales</taxon>
        <taxon>Rhodospirillaceae</taxon>
        <taxon>Roseospira</taxon>
    </lineage>
</organism>
<evidence type="ECO:0000256" key="5">
    <source>
        <dbReference type="ARBA" id="ARBA00022525"/>
    </source>
</evidence>
<feature type="domain" description="Flagellar basal-body/hook protein C-terminal" evidence="8">
    <location>
        <begin position="691"/>
        <end position="730"/>
    </location>
</feature>
<evidence type="ECO:0000313" key="11">
    <source>
        <dbReference type="Proteomes" id="UP000434582"/>
    </source>
</evidence>
<dbReference type="PANTHER" id="PTHR30033">
    <property type="entry name" value="FLAGELLAR HOOK-ASSOCIATED PROTEIN 1"/>
    <property type="match status" value="1"/>
</dbReference>
<comment type="similarity">
    <text evidence="3">Belongs to the flagella basal body rod proteins family.</text>
</comment>
<dbReference type="Pfam" id="PF06429">
    <property type="entry name" value="Flg_bbr_C"/>
    <property type="match status" value="1"/>
</dbReference>
<evidence type="ECO:0000256" key="6">
    <source>
        <dbReference type="ARBA" id="ARBA00023143"/>
    </source>
</evidence>
<dbReference type="Pfam" id="PF00460">
    <property type="entry name" value="Flg_bb_rod"/>
    <property type="match status" value="1"/>
</dbReference>
<gene>
    <name evidence="10" type="primary">flgK</name>
    <name evidence="10" type="ORF">GHC57_00560</name>
</gene>
<dbReference type="GO" id="GO:0009425">
    <property type="term" value="C:bacterial-type flagellum basal body"/>
    <property type="evidence" value="ECO:0007669"/>
    <property type="project" value="UniProtKB-SubCell"/>
</dbReference>
<evidence type="ECO:0000256" key="4">
    <source>
        <dbReference type="ARBA" id="ARBA00016244"/>
    </source>
</evidence>
<dbReference type="Pfam" id="PF22638">
    <property type="entry name" value="FlgK_D1"/>
    <property type="match status" value="1"/>
</dbReference>
<keyword evidence="5" id="KW-0964">Secreted</keyword>